<dbReference type="AlphaFoldDB" id="A0A0D7ACY6"/>
<keyword evidence="3" id="KW-1185">Reference proteome</keyword>
<evidence type="ECO:0000313" key="2">
    <source>
        <dbReference type="EMBL" id="KIY48284.1"/>
    </source>
</evidence>
<dbReference type="Proteomes" id="UP000054144">
    <property type="component" value="Unassembled WGS sequence"/>
</dbReference>
<dbReference type="EMBL" id="KN881851">
    <property type="protein sequence ID" value="KIY48284.1"/>
    <property type="molecule type" value="Genomic_DNA"/>
</dbReference>
<accession>A0A0D7ACY6</accession>
<evidence type="ECO:0000313" key="3">
    <source>
        <dbReference type="Proteomes" id="UP000054144"/>
    </source>
</evidence>
<proteinExistence type="predicted"/>
<dbReference type="OrthoDB" id="2585251at2759"/>
<reference evidence="2 3" key="1">
    <citation type="journal article" date="2015" name="Fungal Genet. Biol.">
        <title>Evolution of novel wood decay mechanisms in Agaricales revealed by the genome sequences of Fistulina hepatica and Cylindrobasidium torrendii.</title>
        <authorList>
            <person name="Floudas D."/>
            <person name="Held B.W."/>
            <person name="Riley R."/>
            <person name="Nagy L.G."/>
            <person name="Koehler G."/>
            <person name="Ransdell A.S."/>
            <person name="Younus H."/>
            <person name="Chow J."/>
            <person name="Chiniquy J."/>
            <person name="Lipzen A."/>
            <person name="Tritt A."/>
            <person name="Sun H."/>
            <person name="Haridas S."/>
            <person name="LaButti K."/>
            <person name="Ohm R.A."/>
            <person name="Kues U."/>
            <person name="Blanchette R.A."/>
            <person name="Grigoriev I.V."/>
            <person name="Minto R.E."/>
            <person name="Hibbett D.S."/>
        </authorList>
    </citation>
    <scope>NUCLEOTIDE SEQUENCE [LARGE SCALE GENOMIC DNA]</scope>
    <source>
        <strain evidence="2 3">ATCC 64428</strain>
    </source>
</reference>
<organism evidence="2 3">
    <name type="scientific">Fistulina hepatica ATCC 64428</name>
    <dbReference type="NCBI Taxonomy" id="1128425"/>
    <lineage>
        <taxon>Eukaryota</taxon>
        <taxon>Fungi</taxon>
        <taxon>Dikarya</taxon>
        <taxon>Basidiomycota</taxon>
        <taxon>Agaricomycotina</taxon>
        <taxon>Agaricomycetes</taxon>
        <taxon>Agaricomycetidae</taxon>
        <taxon>Agaricales</taxon>
        <taxon>Fistulinaceae</taxon>
        <taxon>Fistulina</taxon>
    </lineage>
</organism>
<gene>
    <name evidence="2" type="ORF">FISHEDRAFT_73848</name>
</gene>
<sequence>MQLASYGLRPPAIRGPGIMSRALGCAVRATRSIHTVPHPPVSSGSFLERARIVLNRFVGHLTAPGIGVHTARHGLHSQAYSAAQSTRAHHIYSKLSLPARNAVHSDMAYRNVQRHAFLPRAPPAPPCTVAHVGLGMARNFSTARPIFQNLVENVPVVARSFCEVDLDAKSTKPKRRVANKQKEDKVKSLRPKAPRVALQKMDVASAMHGPEMEHCFPAPVVPQVTTQLLVPLQATPSGRVPLPAFTPERPLLVPLPEMAAIMDQHELHRLRIASLWDRLDAGRVWDRGATCSTYSYMQHGVQSACTVLEIEFTGWTMAQVRSVIGESGTGWCVLEELDRRDEVDALSDALSLDSPPIDPAQSFVLPTLDFSSPFVARSTASLTASSEAAHVTDNESDVGDWLSSSDGSEWLSDASSGVWVDPPSENGYFDGPRPAPYGLVLSADFDRRRGAEVSR</sequence>
<evidence type="ECO:0000256" key="1">
    <source>
        <dbReference type="SAM" id="MobiDB-lite"/>
    </source>
</evidence>
<feature type="region of interest" description="Disordered" evidence="1">
    <location>
        <begin position="170"/>
        <end position="190"/>
    </location>
</feature>
<protein>
    <submittedName>
        <fullName evidence="2">Uncharacterized protein</fullName>
    </submittedName>
</protein>
<name>A0A0D7ACY6_9AGAR</name>